<keyword evidence="3" id="KW-1185">Reference proteome</keyword>
<proteinExistence type="predicted"/>
<evidence type="ECO:0000259" key="1">
    <source>
        <dbReference type="Pfam" id="PF00534"/>
    </source>
</evidence>
<reference evidence="3" key="1">
    <citation type="submission" date="2019-05" db="EMBL/GenBank/DDBJ databases">
        <title>Flavobacterium profundi sp. nov., isolated from a deep-sea seamount.</title>
        <authorList>
            <person name="Zhang D.-C."/>
        </authorList>
    </citation>
    <scope>NUCLEOTIDE SEQUENCE [LARGE SCALE GENOMIC DNA]</scope>
    <source>
        <strain evidence="3">TP390</strain>
    </source>
</reference>
<dbReference type="RefSeq" id="WP_140999380.1">
    <property type="nucleotide sequence ID" value="NZ_VDCZ01000018.1"/>
</dbReference>
<dbReference type="InterPro" id="IPR001296">
    <property type="entry name" value="Glyco_trans_1"/>
</dbReference>
<gene>
    <name evidence="2" type="ORF">GOQ30_17455</name>
</gene>
<dbReference type="Pfam" id="PF00534">
    <property type="entry name" value="Glycos_transf_1"/>
    <property type="match status" value="1"/>
</dbReference>
<feature type="domain" description="Glycosyl transferase family 1" evidence="1">
    <location>
        <begin position="232"/>
        <end position="387"/>
    </location>
</feature>
<keyword evidence="2" id="KW-0808">Transferase</keyword>
<name>A0A6I4IVI9_9FLAO</name>
<dbReference type="Proteomes" id="UP000431264">
    <property type="component" value="Unassembled WGS sequence"/>
</dbReference>
<dbReference type="AlphaFoldDB" id="A0A6I4IVI9"/>
<dbReference type="Gene3D" id="3.40.50.2000">
    <property type="entry name" value="Glycogen Phosphorylase B"/>
    <property type="match status" value="2"/>
</dbReference>
<dbReference type="SUPFAM" id="SSF53756">
    <property type="entry name" value="UDP-Glycosyltransferase/glycogen phosphorylase"/>
    <property type="match status" value="1"/>
</dbReference>
<organism evidence="2 3">
    <name type="scientific">Flavobacterium profundi</name>
    <dbReference type="NCBI Taxonomy" id="1774945"/>
    <lineage>
        <taxon>Bacteria</taxon>
        <taxon>Pseudomonadati</taxon>
        <taxon>Bacteroidota</taxon>
        <taxon>Flavobacteriia</taxon>
        <taxon>Flavobacteriales</taxon>
        <taxon>Flavobacteriaceae</taxon>
        <taxon>Flavobacterium</taxon>
    </lineage>
</organism>
<protein>
    <submittedName>
        <fullName evidence="2">Glycosyltransferase</fullName>
    </submittedName>
</protein>
<accession>A0A6I4IVI9</accession>
<dbReference type="PANTHER" id="PTHR12526:SF630">
    <property type="entry name" value="GLYCOSYLTRANSFERASE"/>
    <property type="match status" value="1"/>
</dbReference>
<dbReference type="PANTHER" id="PTHR12526">
    <property type="entry name" value="GLYCOSYLTRANSFERASE"/>
    <property type="match status" value="1"/>
</dbReference>
<dbReference type="GO" id="GO:0016757">
    <property type="term" value="F:glycosyltransferase activity"/>
    <property type="evidence" value="ECO:0007669"/>
    <property type="project" value="InterPro"/>
</dbReference>
<dbReference type="OrthoDB" id="798298at2"/>
<evidence type="ECO:0000313" key="2">
    <source>
        <dbReference type="EMBL" id="MVO10962.1"/>
    </source>
</evidence>
<dbReference type="EMBL" id="WQLW01000018">
    <property type="protein sequence ID" value="MVO10962.1"/>
    <property type="molecule type" value="Genomic_DNA"/>
</dbReference>
<comment type="caution">
    <text evidence="2">The sequence shown here is derived from an EMBL/GenBank/DDBJ whole genome shotgun (WGS) entry which is preliminary data.</text>
</comment>
<evidence type="ECO:0000313" key="3">
    <source>
        <dbReference type="Proteomes" id="UP000431264"/>
    </source>
</evidence>
<sequence length="417" mass="48050">MKIVIVQHKNFLNSTGGTEKIACFLANNLVEKDCEVILATNDENVSGKPMFYLNPKVTLNNLFNPKFIQEEIITLFNYKGNNPFFWLYYKLKKKRDKIHNKLLVKKYGGVEGIYTHNLKERVTLWQTYLSDVKPNVIITMSISSLVEITFGKKLQFPILNSVNGRPDYDYTDVLWYRSKIEMKLLEEAYVHLSGIQVLFDSYKAFLPTTFIGEAVTIPNPVIQMDTNALVHHDIAKKTYKIINIASLNNSCKQQDVAIQIFSKIATSYPNWILEFWGVGNDLQILQEQVAELQLENRIFFKGFTSEPLEKLKEAEIFLFPSKYEGFPLALTEAMAVGLPVIGFQSCSGVNELIQNEQNGFLANDITDMQHKLEQLIQNSELRKKMGIMAHESVKKYSEEAVFQKWFHFITQINKKQN</sequence>